<dbReference type="AlphaFoldDB" id="A0A9D9DY18"/>
<dbReference type="EMBL" id="JADIMX010000136">
    <property type="protein sequence ID" value="MBO8435120.1"/>
    <property type="molecule type" value="Genomic_DNA"/>
</dbReference>
<gene>
    <name evidence="1" type="ORF">IAC55_07365</name>
</gene>
<evidence type="ECO:0000313" key="2">
    <source>
        <dbReference type="Proteomes" id="UP000823611"/>
    </source>
</evidence>
<evidence type="ECO:0000313" key="1">
    <source>
        <dbReference type="EMBL" id="MBO8435120.1"/>
    </source>
</evidence>
<reference evidence="1" key="2">
    <citation type="journal article" date="2021" name="PeerJ">
        <title>Extensive microbial diversity within the chicken gut microbiome revealed by metagenomics and culture.</title>
        <authorList>
            <person name="Gilroy R."/>
            <person name="Ravi A."/>
            <person name="Getino M."/>
            <person name="Pursley I."/>
            <person name="Horton D.L."/>
            <person name="Alikhan N.F."/>
            <person name="Baker D."/>
            <person name="Gharbi K."/>
            <person name="Hall N."/>
            <person name="Watson M."/>
            <person name="Adriaenssens E.M."/>
            <person name="Foster-Nyarko E."/>
            <person name="Jarju S."/>
            <person name="Secka A."/>
            <person name="Antonio M."/>
            <person name="Oren A."/>
            <person name="Chaudhuri R.R."/>
            <person name="La Ragione R."/>
            <person name="Hildebrand F."/>
            <person name="Pallen M.J."/>
        </authorList>
    </citation>
    <scope>NUCLEOTIDE SEQUENCE</scope>
    <source>
        <strain evidence="1">F6-4510</strain>
    </source>
</reference>
<organism evidence="1 2">
    <name type="scientific">Candidatus Fimicola merdigallinarum</name>
    <dbReference type="NCBI Taxonomy" id="2840819"/>
    <lineage>
        <taxon>Bacteria</taxon>
        <taxon>Bacillati</taxon>
        <taxon>Bacillota</taxon>
        <taxon>Clostridia</taxon>
        <taxon>Lachnospirales</taxon>
        <taxon>Lachnospiraceae</taxon>
        <taxon>Lachnospiraceae incertae sedis</taxon>
        <taxon>Candidatus Fimicola</taxon>
    </lineage>
</organism>
<accession>A0A9D9DY18</accession>
<comment type="caution">
    <text evidence="1">The sequence shown here is derived from an EMBL/GenBank/DDBJ whole genome shotgun (WGS) entry which is preliminary data.</text>
</comment>
<reference evidence="1" key="1">
    <citation type="submission" date="2020-10" db="EMBL/GenBank/DDBJ databases">
        <authorList>
            <person name="Gilroy R."/>
        </authorList>
    </citation>
    <scope>NUCLEOTIDE SEQUENCE</scope>
    <source>
        <strain evidence="1">F6-4510</strain>
    </source>
</reference>
<sequence>MAKDNELFNKIIIEKILECEKVIGEKDAKLLQNIEKFGGVEACRNVLKRRQYSKCFNKLKDKGRLDLSMEAVVVDSRFSKLFDDDEVNFCFETLCDNGYFN</sequence>
<name>A0A9D9DY18_9FIRM</name>
<proteinExistence type="predicted"/>
<protein>
    <submittedName>
        <fullName evidence="1">Uncharacterized protein</fullName>
    </submittedName>
</protein>
<dbReference type="Proteomes" id="UP000823611">
    <property type="component" value="Unassembled WGS sequence"/>
</dbReference>